<dbReference type="Proteomes" id="UP000299102">
    <property type="component" value="Unassembled WGS sequence"/>
</dbReference>
<dbReference type="AlphaFoldDB" id="A0A4C1Y590"/>
<feature type="compositionally biased region" description="Polar residues" evidence="1">
    <location>
        <begin position="1"/>
        <end position="12"/>
    </location>
</feature>
<evidence type="ECO:0000256" key="1">
    <source>
        <dbReference type="SAM" id="MobiDB-lite"/>
    </source>
</evidence>
<proteinExistence type="predicted"/>
<evidence type="ECO:0000313" key="3">
    <source>
        <dbReference type="Proteomes" id="UP000299102"/>
    </source>
</evidence>
<comment type="caution">
    <text evidence="2">The sequence shown here is derived from an EMBL/GenBank/DDBJ whole genome shotgun (WGS) entry which is preliminary data.</text>
</comment>
<gene>
    <name evidence="2" type="ORF">EVAR_49404_1</name>
</gene>
<name>A0A4C1Y590_EUMVA</name>
<keyword evidence="3" id="KW-1185">Reference proteome</keyword>
<sequence length="158" mass="17757">MNGSQKGRNTRNLADKKIRNRRSTTVFDTDRGIEAKNSFQYKHNTATATNDVYYESFSISSEPRNVSRKTTSMDTYRYSILHGHGISVHPAKKLTCSPTRFTLPHSPNRHPTPHPSLPLFLPSIPSPHHQLTPSSIKYPVPTQESSNASVSTLELRCP</sequence>
<protein>
    <submittedName>
        <fullName evidence="2">Uncharacterized protein</fullName>
    </submittedName>
</protein>
<dbReference type="EMBL" id="BGZK01001096">
    <property type="protein sequence ID" value="GBP71066.1"/>
    <property type="molecule type" value="Genomic_DNA"/>
</dbReference>
<evidence type="ECO:0000313" key="2">
    <source>
        <dbReference type="EMBL" id="GBP71066.1"/>
    </source>
</evidence>
<feature type="region of interest" description="Disordered" evidence="1">
    <location>
        <begin position="131"/>
        <end position="158"/>
    </location>
</feature>
<feature type="compositionally biased region" description="Polar residues" evidence="1">
    <location>
        <begin position="142"/>
        <end position="152"/>
    </location>
</feature>
<reference evidence="2 3" key="1">
    <citation type="journal article" date="2019" name="Commun. Biol.">
        <title>The bagworm genome reveals a unique fibroin gene that provides high tensile strength.</title>
        <authorList>
            <person name="Kono N."/>
            <person name="Nakamura H."/>
            <person name="Ohtoshi R."/>
            <person name="Tomita M."/>
            <person name="Numata K."/>
            <person name="Arakawa K."/>
        </authorList>
    </citation>
    <scope>NUCLEOTIDE SEQUENCE [LARGE SCALE GENOMIC DNA]</scope>
</reference>
<accession>A0A4C1Y590</accession>
<organism evidence="2 3">
    <name type="scientific">Eumeta variegata</name>
    <name type="common">Bagworm moth</name>
    <name type="synonym">Eumeta japonica</name>
    <dbReference type="NCBI Taxonomy" id="151549"/>
    <lineage>
        <taxon>Eukaryota</taxon>
        <taxon>Metazoa</taxon>
        <taxon>Ecdysozoa</taxon>
        <taxon>Arthropoda</taxon>
        <taxon>Hexapoda</taxon>
        <taxon>Insecta</taxon>
        <taxon>Pterygota</taxon>
        <taxon>Neoptera</taxon>
        <taxon>Endopterygota</taxon>
        <taxon>Lepidoptera</taxon>
        <taxon>Glossata</taxon>
        <taxon>Ditrysia</taxon>
        <taxon>Tineoidea</taxon>
        <taxon>Psychidae</taxon>
        <taxon>Oiketicinae</taxon>
        <taxon>Eumeta</taxon>
    </lineage>
</organism>
<feature type="region of interest" description="Disordered" evidence="1">
    <location>
        <begin position="1"/>
        <end position="22"/>
    </location>
</feature>